<name>A0A812EW97_9ARCH</name>
<evidence type="ECO:0000313" key="2">
    <source>
        <dbReference type="EMBL" id="CAE6486358.1"/>
    </source>
</evidence>
<sequence>MFGSSKHCQICGVDVNKETAIKRFGKYLCSEEHAEQFAAKVREEERQNEERRREGHERRGGCC</sequence>
<comment type="caution">
    <text evidence="2">The sequence shown here is derived from an EMBL/GenBank/DDBJ whole genome shotgun (WGS) entry which is preliminary data.</text>
</comment>
<dbReference type="Proteomes" id="UP000655759">
    <property type="component" value="Unassembled WGS sequence"/>
</dbReference>
<organism evidence="2 3">
    <name type="scientific">Candidatus Nitrosotenuis uzonensis</name>
    <dbReference type="NCBI Taxonomy" id="1407055"/>
    <lineage>
        <taxon>Archaea</taxon>
        <taxon>Nitrososphaerota</taxon>
        <taxon>Candidatus Nitrosotenuis</taxon>
    </lineage>
</organism>
<feature type="region of interest" description="Disordered" evidence="1">
    <location>
        <begin position="40"/>
        <end position="63"/>
    </location>
</feature>
<proteinExistence type="predicted"/>
<reference evidence="2" key="1">
    <citation type="submission" date="2021-02" db="EMBL/GenBank/DDBJ databases">
        <authorList>
            <person name="Han P."/>
        </authorList>
    </citation>
    <scope>NUCLEOTIDE SEQUENCE</scope>
    <source>
        <strain evidence="2">Candidatus Nitrosotenuis uzonensis 5A</strain>
    </source>
</reference>
<evidence type="ECO:0000313" key="3">
    <source>
        <dbReference type="Proteomes" id="UP000655759"/>
    </source>
</evidence>
<evidence type="ECO:0000256" key="1">
    <source>
        <dbReference type="SAM" id="MobiDB-lite"/>
    </source>
</evidence>
<evidence type="ECO:0008006" key="4">
    <source>
        <dbReference type="Google" id="ProtNLM"/>
    </source>
</evidence>
<protein>
    <recommendedName>
        <fullName evidence="4">TRASH domain-containing protein</fullName>
    </recommendedName>
</protein>
<gene>
    <name evidence="2" type="ORF">NUZ5A_20129</name>
</gene>
<accession>A0A812EW97</accession>
<dbReference type="EMBL" id="CAJNAQ010000002">
    <property type="protein sequence ID" value="CAE6486358.1"/>
    <property type="molecule type" value="Genomic_DNA"/>
</dbReference>
<dbReference type="AlphaFoldDB" id="A0A812EW97"/>